<dbReference type="EMBL" id="ACGU01000087">
    <property type="protein sequence ID" value="EEJ71358.1"/>
    <property type="molecule type" value="Genomic_DNA"/>
</dbReference>
<dbReference type="PANTHER" id="PTHR43479">
    <property type="entry name" value="ACREF/ENVCD OPERON REPRESSOR-RELATED"/>
    <property type="match status" value="1"/>
</dbReference>
<dbReference type="Gene3D" id="1.10.357.10">
    <property type="entry name" value="Tetracycline Repressor, domain 2"/>
    <property type="match status" value="1"/>
</dbReference>
<evidence type="ECO:0000313" key="2">
    <source>
        <dbReference type="EMBL" id="EEJ71358.1"/>
    </source>
</evidence>
<dbReference type="HOGENOM" id="CLU_087539_5_0_9"/>
<dbReference type="RefSeq" id="WP_007126984.1">
    <property type="nucleotide sequence ID" value="NZ_AZFO01000023.1"/>
</dbReference>
<keyword evidence="3" id="KW-1185">Reference proteome</keyword>
<dbReference type="Proteomes" id="UP000005583">
    <property type="component" value="Unassembled WGS sequence"/>
</dbReference>
<dbReference type="InterPro" id="IPR050624">
    <property type="entry name" value="HTH-type_Tx_Regulator"/>
</dbReference>
<organism evidence="2 3">
    <name type="scientific">Lactobacillus ultunensis DSM 16047</name>
    <dbReference type="NCBI Taxonomy" id="525365"/>
    <lineage>
        <taxon>Bacteria</taxon>
        <taxon>Bacillati</taxon>
        <taxon>Bacillota</taxon>
        <taxon>Bacilli</taxon>
        <taxon>Lactobacillales</taxon>
        <taxon>Lactobacillaceae</taxon>
        <taxon>Lactobacillus</taxon>
    </lineage>
</organism>
<dbReference type="eggNOG" id="ENOG5030A7P">
    <property type="taxonomic scope" value="Bacteria"/>
</dbReference>
<comment type="caution">
    <text evidence="2">The sequence shown here is derived from an EMBL/GenBank/DDBJ whole genome shotgun (WGS) entry which is preliminary data.</text>
</comment>
<dbReference type="OrthoDB" id="2302587at2"/>
<dbReference type="AlphaFoldDB" id="C2EPZ4"/>
<feature type="domain" description="Transcriptional regulator TetR C-terminal Firmicutes type" evidence="1">
    <location>
        <begin position="94"/>
        <end position="197"/>
    </location>
</feature>
<dbReference type="PANTHER" id="PTHR43479:SF7">
    <property type="entry name" value="TETR-FAMILY TRANSCRIPTIONAL REGULATOR"/>
    <property type="match status" value="1"/>
</dbReference>
<gene>
    <name evidence="2" type="ORF">HMPREF0548_1740</name>
</gene>
<dbReference type="Pfam" id="PF14278">
    <property type="entry name" value="TetR_C_8"/>
    <property type="match status" value="1"/>
</dbReference>
<accession>C2EPZ4</accession>
<reference evidence="2 3" key="1">
    <citation type="submission" date="2009-01" db="EMBL/GenBank/DDBJ databases">
        <authorList>
            <person name="Qin X."/>
            <person name="Bachman B."/>
            <person name="Battles P."/>
            <person name="Bell A."/>
            <person name="Bess C."/>
            <person name="Bickham C."/>
            <person name="Chaboub L."/>
            <person name="Chen D."/>
            <person name="Coyle M."/>
            <person name="Deiros D.R."/>
            <person name="Dinh H."/>
            <person name="Forbes L."/>
            <person name="Fowler G."/>
            <person name="Francisco L."/>
            <person name="Fu Q."/>
            <person name="Gubbala S."/>
            <person name="Hale W."/>
            <person name="Han Y."/>
            <person name="Hemphill L."/>
            <person name="Highlander S.K."/>
            <person name="Hirani K."/>
            <person name="Hogues M."/>
            <person name="Jackson L."/>
            <person name="Jakkamsetti A."/>
            <person name="Javaid M."/>
            <person name="Jiang H."/>
            <person name="Korchina V."/>
            <person name="Kovar C."/>
            <person name="Lara F."/>
            <person name="Lee S."/>
            <person name="Mata R."/>
            <person name="Mathew T."/>
            <person name="Moen C."/>
            <person name="Morales K."/>
            <person name="Munidasa M."/>
            <person name="Nazareth L."/>
            <person name="Ngo R."/>
            <person name="Nguyen L."/>
            <person name="Okwuonu G."/>
            <person name="Ongeri F."/>
            <person name="Patil S."/>
            <person name="Petrosino J."/>
            <person name="Pham C."/>
            <person name="Pham P."/>
            <person name="Pu L.-L."/>
            <person name="Puazo M."/>
            <person name="Raj R."/>
            <person name="Reid J."/>
            <person name="Rouhana J."/>
            <person name="Saada N."/>
            <person name="Shang Y."/>
            <person name="Simmons D."/>
            <person name="Thornton R."/>
            <person name="Warren J."/>
            <person name="Weissenberger G."/>
            <person name="Zhang J."/>
            <person name="Zhang L."/>
            <person name="Zhou C."/>
            <person name="Zhu D."/>
            <person name="Muzny D."/>
            <person name="Worley K."/>
            <person name="Gibbs R."/>
        </authorList>
    </citation>
    <scope>NUCLEOTIDE SEQUENCE [LARGE SCALE GENOMIC DNA]</scope>
    <source>
        <strain evidence="2 3">DSM 16047</strain>
    </source>
</reference>
<dbReference type="STRING" id="525365.HMPREF0548_1740"/>
<dbReference type="InterPro" id="IPR009057">
    <property type="entry name" value="Homeodomain-like_sf"/>
</dbReference>
<dbReference type="InterPro" id="IPR039532">
    <property type="entry name" value="TetR_C_Firmicutes"/>
</dbReference>
<name>C2EPZ4_9LACO</name>
<protein>
    <recommendedName>
        <fullName evidence="1">Transcriptional regulator TetR C-terminal Firmicutes type domain-containing protein</fullName>
    </recommendedName>
</protein>
<evidence type="ECO:0000259" key="1">
    <source>
        <dbReference type="Pfam" id="PF14278"/>
    </source>
</evidence>
<dbReference type="PATRIC" id="fig|525365.8.peg.869"/>
<evidence type="ECO:0000313" key="3">
    <source>
        <dbReference type="Proteomes" id="UP000005583"/>
    </source>
</evidence>
<dbReference type="SUPFAM" id="SSF46689">
    <property type="entry name" value="Homeodomain-like"/>
    <property type="match status" value="1"/>
</dbReference>
<proteinExistence type="predicted"/>
<sequence>MDVRIINTKNRIQTGLITVVKQKPLYQIKDKDIINKAEISAASYYKYYRDKSDVLRDLENDLITEYKKALFTDSQGWLSLKYGPNKKEISERIDKNISNLINFVSDKKSVITILISRNGDPAFKAEMLELTTQVIKKMLVRFFQIYGQISRLDGKEFKIDILSKRYAHSFLDSLFFWLNHFDKMTLNDVKAMIKDMILRSPYDISTHDLNN</sequence>